<protein>
    <submittedName>
        <fullName evidence="1">Uncharacterized protein</fullName>
    </submittedName>
</protein>
<feature type="non-terminal residue" evidence="1">
    <location>
        <position position="1"/>
    </location>
</feature>
<evidence type="ECO:0000313" key="2">
    <source>
        <dbReference type="Proteomes" id="UP000095767"/>
    </source>
</evidence>
<sequence>FQTMLTLANTCWQAGFRREIDAGRQKAFRRVCCRLESQWHISVHELGSLQAVVMHGCIGSETAELHFFSHLSSMHQLALIASLDMIVMYFYIWPWMARAQCDSCLKCCCLACASRGMWVSYQWRKLGTRQLGSQTLPRLFLCQFSGLQN</sequence>
<dbReference type="Proteomes" id="UP000095767">
    <property type="component" value="Unassembled WGS sequence"/>
</dbReference>
<proteinExistence type="predicted"/>
<accession>A0A1E5WDZ0</accession>
<dbReference type="AlphaFoldDB" id="A0A1E5WDZ0"/>
<reference evidence="1 2" key="1">
    <citation type="submission" date="2016-09" db="EMBL/GenBank/DDBJ databases">
        <title>The draft genome of Dichanthelium oligosanthes: A C3 panicoid grass species.</title>
        <authorList>
            <person name="Studer A.J."/>
            <person name="Schnable J.C."/>
            <person name="Brutnell T.P."/>
        </authorList>
    </citation>
    <scope>NUCLEOTIDE SEQUENCE [LARGE SCALE GENOMIC DNA]</scope>
    <source>
        <strain evidence="2">cv. Kellogg 1175</strain>
        <tissue evidence="1">Leaf</tissue>
    </source>
</reference>
<evidence type="ECO:0000313" key="1">
    <source>
        <dbReference type="EMBL" id="OEL35498.1"/>
    </source>
</evidence>
<dbReference type="EMBL" id="LWDX02011857">
    <property type="protein sequence ID" value="OEL35498.1"/>
    <property type="molecule type" value="Genomic_DNA"/>
</dbReference>
<name>A0A1E5WDZ0_9POAL</name>
<organism evidence="1 2">
    <name type="scientific">Dichanthelium oligosanthes</name>
    <dbReference type="NCBI Taxonomy" id="888268"/>
    <lineage>
        <taxon>Eukaryota</taxon>
        <taxon>Viridiplantae</taxon>
        <taxon>Streptophyta</taxon>
        <taxon>Embryophyta</taxon>
        <taxon>Tracheophyta</taxon>
        <taxon>Spermatophyta</taxon>
        <taxon>Magnoliopsida</taxon>
        <taxon>Liliopsida</taxon>
        <taxon>Poales</taxon>
        <taxon>Poaceae</taxon>
        <taxon>PACMAD clade</taxon>
        <taxon>Panicoideae</taxon>
        <taxon>Panicodae</taxon>
        <taxon>Paniceae</taxon>
        <taxon>Dichantheliinae</taxon>
        <taxon>Dichanthelium</taxon>
    </lineage>
</organism>
<gene>
    <name evidence="1" type="ORF">BAE44_0003479</name>
</gene>
<comment type="caution">
    <text evidence="1">The sequence shown here is derived from an EMBL/GenBank/DDBJ whole genome shotgun (WGS) entry which is preliminary data.</text>
</comment>
<keyword evidence="2" id="KW-1185">Reference proteome</keyword>